<evidence type="ECO:0000313" key="3">
    <source>
        <dbReference type="Proteomes" id="UP000237347"/>
    </source>
</evidence>
<name>A0AAW0LWM6_QUESU</name>
<keyword evidence="1" id="KW-0812">Transmembrane</keyword>
<comment type="caution">
    <text evidence="2">The sequence shown here is derived from an EMBL/GenBank/DDBJ whole genome shotgun (WGS) entry which is preliminary data.</text>
</comment>
<gene>
    <name evidence="2" type="ORF">CFP56_030642</name>
</gene>
<dbReference type="EMBL" id="PKMF04000051">
    <property type="protein sequence ID" value="KAK7854878.1"/>
    <property type="molecule type" value="Genomic_DNA"/>
</dbReference>
<organism evidence="2 3">
    <name type="scientific">Quercus suber</name>
    <name type="common">Cork oak</name>
    <dbReference type="NCBI Taxonomy" id="58331"/>
    <lineage>
        <taxon>Eukaryota</taxon>
        <taxon>Viridiplantae</taxon>
        <taxon>Streptophyta</taxon>
        <taxon>Embryophyta</taxon>
        <taxon>Tracheophyta</taxon>
        <taxon>Spermatophyta</taxon>
        <taxon>Magnoliopsida</taxon>
        <taxon>eudicotyledons</taxon>
        <taxon>Gunneridae</taxon>
        <taxon>Pentapetalae</taxon>
        <taxon>rosids</taxon>
        <taxon>fabids</taxon>
        <taxon>Fagales</taxon>
        <taxon>Fagaceae</taxon>
        <taxon>Quercus</taxon>
    </lineage>
</organism>
<accession>A0AAW0LWM6</accession>
<feature type="transmembrane region" description="Helical" evidence="1">
    <location>
        <begin position="12"/>
        <end position="28"/>
    </location>
</feature>
<protein>
    <submittedName>
        <fullName evidence="2">Uncharacterized protein</fullName>
    </submittedName>
</protein>
<reference evidence="2 3" key="1">
    <citation type="journal article" date="2018" name="Sci. Data">
        <title>The draft genome sequence of cork oak.</title>
        <authorList>
            <person name="Ramos A.M."/>
            <person name="Usie A."/>
            <person name="Barbosa P."/>
            <person name="Barros P.M."/>
            <person name="Capote T."/>
            <person name="Chaves I."/>
            <person name="Simoes F."/>
            <person name="Abreu I."/>
            <person name="Carrasquinho I."/>
            <person name="Faro C."/>
            <person name="Guimaraes J.B."/>
            <person name="Mendonca D."/>
            <person name="Nobrega F."/>
            <person name="Rodrigues L."/>
            <person name="Saibo N.J.M."/>
            <person name="Varela M.C."/>
            <person name="Egas C."/>
            <person name="Matos J."/>
            <person name="Miguel C.M."/>
            <person name="Oliveira M.M."/>
            <person name="Ricardo C.P."/>
            <person name="Goncalves S."/>
        </authorList>
    </citation>
    <scope>NUCLEOTIDE SEQUENCE [LARGE SCALE GENOMIC DNA]</scope>
    <source>
        <strain evidence="3">cv. HL8</strain>
    </source>
</reference>
<evidence type="ECO:0000313" key="2">
    <source>
        <dbReference type="EMBL" id="KAK7854878.1"/>
    </source>
</evidence>
<sequence>MRQPLNQPHQRKPAHLAWVWFFFIIIITF</sequence>
<dbReference type="Proteomes" id="UP000237347">
    <property type="component" value="Unassembled WGS sequence"/>
</dbReference>
<evidence type="ECO:0000256" key="1">
    <source>
        <dbReference type="SAM" id="Phobius"/>
    </source>
</evidence>
<keyword evidence="1" id="KW-0472">Membrane</keyword>
<dbReference type="AlphaFoldDB" id="A0AAW0LWM6"/>
<proteinExistence type="predicted"/>
<keyword evidence="3" id="KW-1185">Reference proteome</keyword>
<keyword evidence="1" id="KW-1133">Transmembrane helix</keyword>